<dbReference type="PANTHER" id="PTHR10039">
    <property type="entry name" value="AMELOGENIN"/>
    <property type="match status" value="1"/>
</dbReference>
<sequence>MFILQSATHAAILGASLVAAASGNAVNINNGGPAEVSSAFKKLSGAAAHTALHDSSARCNASRCHQNTRTKYLDNLELWMLGEGGDYEGNRFIWLHGGAGVGKSAIMQSIVERCTQHGVILGTFFFSRMDISRNFAEVLIPTLAYQLAGAFPEAMAILAPIIHRDPLIFTASLRTQVRELLVRPILYLVDIGVIGNTVGLRRVFVIDGLDECSDPQQQALVIEVVASMLNAHHIPFHFLISSRFEVAISNAFQKASGGHESFASISLDHDYDATSDIGHFIADSFRDIVKLHPLRADIPENWPSPRAIDNLKWRTSGLFIHAATVMKFIASPDGNPARLLQVVEELELSPMGNPFGQPEELYLHFLTSAKYTKEVHRTQTKCTCTKLDYSPAEVLYVTIGILLVSAITVIGLAFAAKKI</sequence>
<proteinExistence type="predicted"/>
<evidence type="ECO:0000256" key="3">
    <source>
        <dbReference type="SAM" id="SignalP"/>
    </source>
</evidence>
<evidence type="ECO:0000259" key="4">
    <source>
        <dbReference type="Pfam" id="PF24883"/>
    </source>
</evidence>
<name>A0A8H5F3Q3_9AGAR</name>
<dbReference type="SUPFAM" id="SSF52540">
    <property type="entry name" value="P-loop containing nucleoside triphosphate hydrolases"/>
    <property type="match status" value="1"/>
</dbReference>
<dbReference type="Proteomes" id="UP000567179">
    <property type="component" value="Unassembled WGS sequence"/>
</dbReference>
<evidence type="ECO:0000313" key="6">
    <source>
        <dbReference type="Proteomes" id="UP000567179"/>
    </source>
</evidence>
<organism evidence="5 6">
    <name type="scientific">Psilocybe cf. subviscida</name>
    <dbReference type="NCBI Taxonomy" id="2480587"/>
    <lineage>
        <taxon>Eukaryota</taxon>
        <taxon>Fungi</taxon>
        <taxon>Dikarya</taxon>
        <taxon>Basidiomycota</taxon>
        <taxon>Agaricomycotina</taxon>
        <taxon>Agaricomycetes</taxon>
        <taxon>Agaricomycetidae</taxon>
        <taxon>Agaricales</taxon>
        <taxon>Agaricineae</taxon>
        <taxon>Strophariaceae</taxon>
        <taxon>Psilocybe</taxon>
    </lineage>
</organism>
<dbReference type="Pfam" id="PF24883">
    <property type="entry name" value="NPHP3_N"/>
    <property type="match status" value="1"/>
</dbReference>
<keyword evidence="6" id="KW-1185">Reference proteome</keyword>
<keyword evidence="3" id="KW-0732">Signal</keyword>
<evidence type="ECO:0000256" key="1">
    <source>
        <dbReference type="ARBA" id="ARBA00022737"/>
    </source>
</evidence>
<feature type="transmembrane region" description="Helical" evidence="2">
    <location>
        <begin position="394"/>
        <end position="416"/>
    </location>
</feature>
<protein>
    <recommendedName>
        <fullName evidence="4">Nephrocystin 3-like N-terminal domain-containing protein</fullName>
    </recommendedName>
</protein>
<reference evidence="5 6" key="1">
    <citation type="journal article" date="2020" name="ISME J.">
        <title>Uncovering the hidden diversity of litter-decomposition mechanisms in mushroom-forming fungi.</title>
        <authorList>
            <person name="Floudas D."/>
            <person name="Bentzer J."/>
            <person name="Ahren D."/>
            <person name="Johansson T."/>
            <person name="Persson P."/>
            <person name="Tunlid A."/>
        </authorList>
    </citation>
    <scope>NUCLEOTIDE SEQUENCE [LARGE SCALE GENOMIC DNA]</scope>
    <source>
        <strain evidence="5 6">CBS 101986</strain>
    </source>
</reference>
<comment type="caution">
    <text evidence="5">The sequence shown here is derived from an EMBL/GenBank/DDBJ whole genome shotgun (WGS) entry which is preliminary data.</text>
</comment>
<feature type="domain" description="Nephrocystin 3-like N-terminal" evidence="4">
    <location>
        <begin position="89"/>
        <end position="243"/>
    </location>
</feature>
<dbReference type="Gene3D" id="3.40.50.300">
    <property type="entry name" value="P-loop containing nucleotide triphosphate hydrolases"/>
    <property type="match status" value="1"/>
</dbReference>
<evidence type="ECO:0000313" key="5">
    <source>
        <dbReference type="EMBL" id="KAF5322705.1"/>
    </source>
</evidence>
<keyword evidence="2" id="KW-0812">Transmembrane</keyword>
<dbReference type="PANTHER" id="PTHR10039:SF14">
    <property type="entry name" value="NACHT DOMAIN-CONTAINING PROTEIN"/>
    <property type="match status" value="1"/>
</dbReference>
<keyword evidence="1" id="KW-0677">Repeat</keyword>
<dbReference type="EMBL" id="JAACJJ010000028">
    <property type="protein sequence ID" value="KAF5322705.1"/>
    <property type="molecule type" value="Genomic_DNA"/>
</dbReference>
<keyword evidence="2" id="KW-0472">Membrane</keyword>
<dbReference type="InterPro" id="IPR056884">
    <property type="entry name" value="NPHP3-like_N"/>
</dbReference>
<dbReference type="OrthoDB" id="5967843at2759"/>
<evidence type="ECO:0000256" key="2">
    <source>
        <dbReference type="SAM" id="Phobius"/>
    </source>
</evidence>
<dbReference type="AlphaFoldDB" id="A0A8H5F3Q3"/>
<keyword evidence="2" id="KW-1133">Transmembrane helix</keyword>
<dbReference type="InterPro" id="IPR027417">
    <property type="entry name" value="P-loop_NTPase"/>
</dbReference>
<feature type="signal peptide" evidence="3">
    <location>
        <begin position="1"/>
        <end position="23"/>
    </location>
</feature>
<feature type="chain" id="PRO_5034849421" description="Nephrocystin 3-like N-terminal domain-containing protein" evidence="3">
    <location>
        <begin position="24"/>
        <end position="419"/>
    </location>
</feature>
<gene>
    <name evidence="5" type="ORF">D9619_002251</name>
</gene>
<accession>A0A8H5F3Q3</accession>